<dbReference type="Gene3D" id="2.60.40.1820">
    <property type="match status" value="1"/>
</dbReference>
<comment type="subcellular location">
    <subcellularLocation>
        <location evidence="1">Membrane</location>
    </subcellularLocation>
</comment>
<protein>
    <submittedName>
        <fullName evidence="4">1 TM domain-containing transmembrane protein</fullName>
    </submittedName>
</protein>
<evidence type="ECO:0000313" key="4">
    <source>
        <dbReference type="EMBL" id="KAL0486249.1"/>
    </source>
</evidence>
<dbReference type="PANTHER" id="PTHR31234:SF2">
    <property type="entry name" value="OS05G0199100 PROTEIN"/>
    <property type="match status" value="1"/>
</dbReference>
<evidence type="ECO:0000256" key="1">
    <source>
        <dbReference type="ARBA" id="ARBA00004370"/>
    </source>
</evidence>
<dbReference type="GO" id="GO:0098542">
    <property type="term" value="P:defense response to other organism"/>
    <property type="evidence" value="ECO:0007669"/>
    <property type="project" value="InterPro"/>
</dbReference>
<keyword evidence="5" id="KW-1185">Reference proteome</keyword>
<name>A0AAW2ZA15_9EUKA</name>
<feature type="transmembrane region" description="Helical" evidence="3">
    <location>
        <begin position="77"/>
        <end position="108"/>
    </location>
</feature>
<dbReference type="SUPFAM" id="SSF117070">
    <property type="entry name" value="LEA14-like"/>
    <property type="match status" value="2"/>
</dbReference>
<keyword evidence="2 3" id="KW-0472">Membrane</keyword>
<organism evidence="4 5">
    <name type="scientific">Acrasis kona</name>
    <dbReference type="NCBI Taxonomy" id="1008807"/>
    <lineage>
        <taxon>Eukaryota</taxon>
        <taxon>Discoba</taxon>
        <taxon>Heterolobosea</taxon>
        <taxon>Tetramitia</taxon>
        <taxon>Eutetramitia</taxon>
        <taxon>Acrasidae</taxon>
        <taxon>Acrasis</taxon>
    </lineage>
</organism>
<keyword evidence="3" id="KW-1133">Transmembrane helix</keyword>
<evidence type="ECO:0000256" key="3">
    <source>
        <dbReference type="SAM" id="Phobius"/>
    </source>
</evidence>
<comment type="caution">
    <text evidence="4">The sequence shown here is derived from an EMBL/GenBank/DDBJ whole genome shotgun (WGS) entry which is preliminary data.</text>
</comment>
<dbReference type="Proteomes" id="UP001431209">
    <property type="component" value="Unassembled WGS sequence"/>
</dbReference>
<proteinExistence type="predicted"/>
<dbReference type="PANTHER" id="PTHR31234">
    <property type="entry name" value="LATE EMBRYOGENESIS ABUNDANT (LEA) HYDROXYPROLINE-RICH GLYCOPROTEIN FAMILY"/>
    <property type="match status" value="1"/>
</dbReference>
<sequence>MFSTQLELFRKTNNTNTTMVAQSDTVFIDVPLEVYSENMKNSYAPGAIVQPQAPPQQTILYTTGVPTKRKRSRVKQVCGALCLTMIGLVLIILILIVLLIAFLIYFIYPREPTIDTEFGGLSNIQINSGSNTYRVTRDIKVDGIDLANLNVSLSAIALLNVTAYNPNYWTITVRSIKGTASSSGTLIGNLEYDNQVVALPLTLTQVSLPIRFQTLNYDREGLLALNDICTSNNNQIPLDVVADVDAWVYSLNRGLVVTIRKTILFDCSAIQQFLKTEVDIKTPTFNVRPSSFSNITRTGDIISGTAVINATSNNPNNFDIEVNNIAINLMRTGVSNEKIGSIAYAGTITLPQNKTSQFFIPAQFQSEPLSNKLKSSLITECFVSDSILVSVDASFQASALGYSQPMTSSYPYTLSCDTFLEYLQL</sequence>
<dbReference type="EMBL" id="JAOPGA020001211">
    <property type="protein sequence ID" value="KAL0486249.1"/>
    <property type="molecule type" value="Genomic_DNA"/>
</dbReference>
<reference evidence="4 5" key="1">
    <citation type="submission" date="2024-03" db="EMBL/GenBank/DDBJ databases">
        <title>The Acrasis kona genome and developmental transcriptomes reveal deep origins of eukaryotic multicellular pathways.</title>
        <authorList>
            <person name="Sheikh S."/>
            <person name="Fu C.-J."/>
            <person name="Brown M.W."/>
            <person name="Baldauf S.L."/>
        </authorList>
    </citation>
    <scope>NUCLEOTIDE SEQUENCE [LARGE SCALE GENOMIC DNA]</scope>
    <source>
        <strain evidence="4 5">ATCC MYA-3509</strain>
    </source>
</reference>
<dbReference type="GO" id="GO:0016020">
    <property type="term" value="C:membrane"/>
    <property type="evidence" value="ECO:0007669"/>
    <property type="project" value="UniProtKB-SubCell"/>
</dbReference>
<dbReference type="AlphaFoldDB" id="A0AAW2ZA15"/>
<accession>A0AAW2ZA15</accession>
<keyword evidence="3 4" id="KW-0812">Transmembrane</keyword>
<evidence type="ECO:0000256" key="2">
    <source>
        <dbReference type="ARBA" id="ARBA00023136"/>
    </source>
</evidence>
<gene>
    <name evidence="4" type="ORF">AKO1_001864</name>
</gene>
<dbReference type="InterPro" id="IPR044839">
    <property type="entry name" value="NDR1-like"/>
</dbReference>
<evidence type="ECO:0000313" key="5">
    <source>
        <dbReference type="Proteomes" id="UP001431209"/>
    </source>
</evidence>